<feature type="compositionally biased region" description="Low complexity" evidence="1">
    <location>
        <begin position="59"/>
        <end position="81"/>
    </location>
</feature>
<keyword evidence="2" id="KW-0812">Transmembrane</keyword>
<keyword evidence="2" id="KW-1133">Transmembrane helix</keyword>
<proteinExistence type="predicted"/>
<dbReference type="AlphaFoldDB" id="A0A6J7KWT6"/>
<gene>
    <name evidence="3" type="ORF">UFOPK3773_01858</name>
</gene>
<feature type="region of interest" description="Disordered" evidence="1">
    <location>
        <begin position="45"/>
        <end position="82"/>
    </location>
</feature>
<name>A0A6J7KWT6_9ZZZZ</name>
<organism evidence="3">
    <name type="scientific">freshwater metagenome</name>
    <dbReference type="NCBI Taxonomy" id="449393"/>
    <lineage>
        <taxon>unclassified sequences</taxon>
        <taxon>metagenomes</taxon>
        <taxon>ecological metagenomes</taxon>
    </lineage>
</organism>
<protein>
    <submittedName>
        <fullName evidence="3">Unannotated protein</fullName>
    </submittedName>
</protein>
<dbReference type="EMBL" id="CAFBNF010000258">
    <property type="protein sequence ID" value="CAB4958779.1"/>
    <property type="molecule type" value="Genomic_DNA"/>
</dbReference>
<keyword evidence="2" id="KW-0472">Membrane</keyword>
<evidence type="ECO:0000313" key="3">
    <source>
        <dbReference type="EMBL" id="CAB4958779.1"/>
    </source>
</evidence>
<accession>A0A6J7KWT6</accession>
<reference evidence="3" key="1">
    <citation type="submission" date="2020-05" db="EMBL/GenBank/DDBJ databases">
        <authorList>
            <person name="Chiriac C."/>
            <person name="Salcher M."/>
            <person name="Ghai R."/>
            <person name="Kavagutti S V."/>
        </authorList>
    </citation>
    <scope>NUCLEOTIDE SEQUENCE</scope>
</reference>
<feature type="transmembrane region" description="Helical" evidence="2">
    <location>
        <begin position="20"/>
        <end position="38"/>
    </location>
</feature>
<evidence type="ECO:0000256" key="2">
    <source>
        <dbReference type="SAM" id="Phobius"/>
    </source>
</evidence>
<evidence type="ECO:0000256" key="1">
    <source>
        <dbReference type="SAM" id="MobiDB-lite"/>
    </source>
</evidence>
<sequence>MTLLSPVGPEPSGVYWRRRLTLLLVLLVVLAAVWFLFFRGGGGEGAASSTESPKPPPTSTASSSEGPSGSASESASSTGTPVCDDTSIGVSITLDLASVKAGDPLALTEGITNIGKTACRRDIGAKANTIVITSGGYPVWSSDDCSPGGEPNIVVMKPGDSYEVSVTWEGEVTEGSCPKAPPLAKAGTYDAEGLNGGVSSKSKSFMVT</sequence>